<accession>A0A2M7V1S2</accession>
<dbReference type="Proteomes" id="UP000230078">
    <property type="component" value="Unassembled WGS sequence"/>
</dbReference>
<protein>
    <submittedName>
        <fullName evidence="1">Uncharacterized protein</fullName>
    </submittedName>
</protein>
<dbReference type="AlphaFoldDB" id="A0A2M7V1S2"/>
<gene>
    <name evidence="1" type="ORF">COX83_04765</name>
</gene>
<dbReference type="EMBL" id="PFPI01000063">
    <property type="protein sequence ID" value="PIZ92285.1"/>
    <property type="molecule type" value="Genomic_DNA"/>
</dbReference>
<proteinExistence type="predicted"/>
<organism evidence="1 2">
    <name type="scientific">Candidatus Magasanikbacteria bacterium CG_4_10_14_0_2_um_filter_41_31</name>
    <dbReference type="NCBI Taxonomy" id="1974639"/>
    <lineage>
        <taxon>Bacteria</taxon>
        <taxon>Candidatus Magasanikiibacteriota</taxon>
    </lineage>
</organism>
<sequence>MRVFLAIGTLIAFLVFYPRDWHSPVAEEAMMVETTSSQARQPSTFEAEKEEFDLSPLYIMKGQDGKMITCQEQGGEEANADAGAPCDDGSEFHLFPPQKVVVVAHK</sequence>
<reference evidence="2" key="1">
    <citation type="submission" date="2017-09" db="EMBL/GenBank/DDBJ databases">
        <title>Depth-based differentiation of microbial function through sediment-hosted aquifers and enrichment of novel symbionts in the deep terrestrial subsurface.</title>
        <authorList>
            <person name="Probst A.J."/>
            <person name="Ladd B."/>
            <person name="Jarett J.K."/>
            <person name="Geller-Mcgrath D.E."/>
            <person name="Sieber C.M.K."/>
            <person name="Emerson J.B."/>
            <person name="Anantharaman K."/>
            <person name="Thomas B.C."/>
            <person name="Malmstrom R."/>
            <person name="Stieglmeier M."/>
            <person name="Klingl A."/>
            <person name="Woyke T."/>
            <person name="Ryan C.M."/>
            <person name="Banfield J.F."/>
        </authorList>
    </citation>
    <scope>NUCLEOTIDE SEQUENCE [LARGE SCALE GENOMIC DNA]</scope>
</reference>
<name>A0A2M7V1S2_9BACT</name>
<evidence type="ECO:0000313" key="1">
    <source>
        <dbReference type="EMBL" id="PIZ92285.1"/>
    </source>
</evidence>
<comment type="caution">
    <text evidence="1">The sequence shown here is derived from an EMBL/GenBank/DDBJ whole genome shotgun (WGS) entry which is preliminary data.</text>
</comment>
<evidence type="ECO:0000313" key="2">
    <source>
        <dbReference type="Proteomes" id="UP000230078"/>
    </source>
</evidence>